<proteinExistence type="predicted"/>
<evidence type="ECO:0000256" key="6">
    <source>
        <dbReference type="ARBA" id="ARBA00055193"/>
    </source>
</evidence>
<dbReference type="GO" id="GO:0005737">
    <property type="term" value="C:cytoplasm"/>
    <property type="evidence" value="ECO:0007669"/>
    <property type="project" value="UniProtKB-SubCell"/>
</dbReference>
<comment type="subcellular location">
    <subcellularLocation>
        <location evidence="1">Cytoplasm</location>
    </subcellularLocation>
</comment>
<keyword evidence="4" id="KW-0810">Translation regulation</keyword>
<dbReference type="OrthoDB" id="668540at2759"/>
<evidence type="ECO:0000256" key="7">
    <source>
        <dbReference type="PROSITE-ProRule" id="PRU00317"/>
    </source>
</evidence>
<dbReference type="GO" id="GO:0006417">
    <property type="term" value="P:regulation of translation"/>
    <property type="evidence" value="ECO:0007669"/>
    <property type="project" value="UniProtKB-KW"/>
</dbReference>
<dbReference type="GeneID" id="102710153"/>
<evidence type="ECO:0000256" key="1">
    <source>
        <dbReference type="ARBA" id="ARBA00004496"/>
    </source>
</evidence>
<dbReference type="PANTHER" id="PTHR12537">
    <property type="entry name" value="RNA BINDING PROTEIN PUMILIO-RELATED"/>
    <property type="match status" value="1"/>
</dbReference>
<dbReference type="EnsemblPlants" id="OB09G21660.1">
    <property type="protein sequence ID" value="OB09G21660.1"/>
    <property type="gene ID" value="OB09G21660"/>
</dbReference>
<reference evidence="10" key="2">
    <citation type="submission" date="2013-04" db="UniProtKB">
        <authorList>
            <consortium name="EnsemblPlants"/>
        </authorList>
    </citation>
    <scope>IDENTIFICATION</scope>
</reference>
<feature type="repeat" description="Pumilio" evidence="7">
    <location>
        <begin position="843"/>
        <end position="878"/>
    </location>
</feature>
<feature type="repeat" description="Pumilio" evidence="7">
    <location>
        <begin position="806"/>
        <end position="842"/>
    </location>
</feature>
<evidence type="ECO:0000313" key="11">
    <source>
        <dbReference type="Proteomes" id="UP000006038"/>
    </source>
</evidence>
<dbReference type="InterPro" id="IPR016024">
    <property type="entry name" value="ARM-type_fold"/>
</dbReference>
<name>J3MYT7_ORYBR</name>
<evidence type="ECO:0000259" key="9">
    <source>
        <dbReference type="PROSITE" id="PS50303"/>
    </source>
</evidence>
<evidence type="ECO:0000313" key="10">
    <source>
        <dbReference type="EnsemblPlants" id="OB09G21660.1"/>
    </source>
</evidence>
<feature type="domain" description="PUM-HD" evidence="9">
    <location>
        <begin position="642"/>
        <end position="982"/>
    </location>
</feature>
<feature type="region of interest" description="Disordered" evidence="8">
    <location>
        <begin position="601"/>
        <end position="633"/>
    </location>
</feature>
<keyword evidence="2" id="KW-0963">Cytoplasm</keyword>
<evidence type="ECO:0000256" key="5">
    <source>
        <dbReference type="ARBA" id="ARBA00022884"/>
    </source>
</evidence>
<organism evidence="10">
    <name type="scientific">Oryza brachyantha</name>
    <name type="common">malo sina</name>
    <dbReference type="NCBI Taxonomy" id="4533"/>
    <lineage>
        <taxon>Eukaryota</taxon>
        <taxon>Viridiplantae</taxon>
        <taxon>Streptophyta</taxon>
        <taxon>Embryophyta</taxon>
        <taxon>Tracheophyta</taxon>
        <taxon>Spermatophyta</taxon>
        <taxon>Magnoliopsida</taxon>
        <taxon>Liliopsida</taxon>
        <taxon>Poales</taxon>
        <taxon>Poaceae</taxon>
        <taxon>BOP clade</taxon>
        <taxon>Oryzoideae</taxon>
        <taxon>Oryzeae</taxon>
        <taxon>Oryzinae</taxon>
        <taxon>Oryza</taxon>
    </lineage>
</organism>
<dbReference type="InterPro" id="IPR033133">
    <property type="entry name" value="PUM-HD"/>
</dbReference>
<comment type="function">
    <text evidence="6">Sequence-specific RNA-binding protein that regulates translation and mRNA stability by binding the 3'-UTR of target mRNAs. Binds the APUM-binding elements (APBEs) in the 3'-UTR mRNA sequence of CLV1, PNH, WUS and FAS2.</text>
</comment>
<keyword evidence="3" id="KW-0677">Repeat</keyword>
<feature type="repeat" description="Pumilio" evidence="7">
    <location>
        <begin position="734"/>
        <end position="769"/>
    </location>
</feature>
<dbReference type="OMA" id="HNTITET"/>
<accession>J3MYT7</accession>
<dbReference type="GO" id="GO:0003729">
    <property type="term" value="F:mRNA binding"/>
    <property type="evidence" value="ECO:0007669"/>
    <property type="project" value="TreeGrafter"/>
</dbReference>
<dbReference type="SUPFAM" id="SSF48371">
    <property type="entry name" value="ARM repeat"/>
    <property type="match status" value="1"/>
</dbReference>
<feature type="repeat" description="Pumilio" evidence="7">
    <location>
        <begin position="770"/>
        <end position="805"/>
    </location>
</feature>
<evidence type="ECO:0000256" key="8">
    <source>
        <dbReference type="SAM" id="MobiDB-lite"/>
    </source>
</evidence>
<dbReference type="InterPro" id="IPR033712">
    <property type="entry name" value="Pumilio_RNA-bd"/>
</dbReference>
<dbReference type="AlphaFoldDB" id="J3MYT7"/>
<dbReference type="RefSeq" id="XP_006661391.1">
    <property type="nucleotide sequence ID" value="XM_006661328.2"/>
</dbReference>
<feature type="repeat" description="Pumilio" evidence="7">
    <location>
        <begin position="698"/>
        <end position="733"/>
    </location>
</feature>
<keyword evidence="11" id="KW-1185">Reference proteome</keyword>
<protein>
    <recommendedName>
        <fullName evidence="9">PUM-HD domain-containing protein</fullName>
    </recommendedName>
</protein>
<evidence type="ECO:0000256" key="3">
    <source>
        <dbReference type="ARBA" id="ARBA00022737"/>
    </source>
</evidence>
<dbReference type="PANTHER" id="PTHR12537:SF119">
    <property type="entry name" value="PUMILIO HOMOLOG 6, CHLOROPLASTIC"/>
    <property type="match status" value="1"/>
</dbReference>
<reference evidence="10" key="1">
    <citation type="journal article" date="2013" name="Nat. Commun.">
        <title>Whole-genome sequencing of Oryza brachyantha reveals mechanisms underlying Oryza genome evolution.</title>
        <authorList>
            <person name="Chen J."/>
            <person name="Huang Q."/>
            <person name="Gao D."/>
            <person name="Wang J."/>
            <person name="Lang Y."/>
            <person name="Liu T."/>
            <person name="Li B."/>
            <person name="Bai Z."/>
            <person name="Luis Goicoechea J."/>
            <person name="Liang C."/>
            <person name="Chen C."/>
            <person name="Zhang W."/>
            <person name="Sun S."/>
            <person name="Liao Y."/>
            <person name="Zhang X."/>
            <person name="Yang L."/>
            <person name="Song C."/>
            <person name="Wang M."/>
            <person name="Shi J."/>
            <person name="Liu G."/>
            <person name="Liu J."/>
            <person name="Zhou H."/>
            <person name="Zhou W."/>
            <person name="Yu Q."/>
            <person name="An N."/>
            <person name="Chen Y."/>
            <person name="Cai Q."/>
            <person name="Wang B."/>
            <person name="Liu B."/>
            <person name="Min J."/>
            <person name="Huang Y."/>
            <person name="Wu H."/>
            <person name="Li Z."/>
            <person name="Zhang Y."/>
            <person name="Yin Y."/>
            <person name="Song W."/>
            <person name="Jiang J."/>
            <person name="Jackson S.A."/>
            <person name="Wing R.A."/>
            <person name="Wang J."/>
            <person name="Chen M."/>
        </authorList>
    </citation>
    <scope>NUCLEOTIDE SEQUENCE [LARGE SCALE GENOMIC DNA]</scope>
    <source>
        <strain evidence="10">cv. IRGC 101232</strain>
    </source>
</reference>
<dbReference type="CDD" id="cd07920">
    <property type="entry name" value="Pumilio"/>
    <property type="match status" value="1"/>
</dbReference>
<sequence length="991" mass="109621">MATESVLPLTRETGAGKWPPSKGMSSYDSIPASLSEDELAELSFMPNNDAIFGNWRDSILERSESAPPTMGGSLAALGHLRGQQSGNLEVTLPNLGIGTNNITSKEHLFSDSACVKYCMSKVNLNPRFPPPLVSRNQFSRTFSLDDSSNMSLSLGHSTMSTHKEESEEEKSLGLDSSYVVHAQCDSGQSTSNLGGHISTLADSVKENLHHSNGLYDNSSDILSPNSRDGVSTYSIINSSKNSSLDVVKSQDLNGFPLDAHQHSPRPIETPLSNKLTGESLLASSPPNLSCLDHNTITETCQQRNQSMDSSMKNMNINPDTLSSSLNTLSSSYVMQQWQKNALVKNDLPNLVHVDPVMMITQGTNPQVPFAVNSSFGHMKLHFGDVQLMPHFRMTSPFCTPNSFGVPCYPNLQSPSIWAPPSEVVGYGFPSSSFPPFITYSAPQLPSMSPFDTHLPSVTLPYFPSAVNFATRADLFHPYKMYDHLGVRMPPLVPDQSLMHYMSPPVPDQSLMNYFRQPSIHSYGLGNPYDTVVSNNIVDNLGNISSSPIIDGPEHKFQAPVIVAANASTSRKDERYVGNYGAISPYFGISMPYPVALHGQASSGTCPHDKRNGAKGLQSTPKNMPVDSGIEGQQGREKCEDSKAHNFVEELMSSKTQGVELSDIKGQIVKYSLDQNGSRFIQQKLENCTIEEKDLVFAEVLPHASSLMIDVFGNYVIQKFFEKGSTQQMRDLADKLVGHVFSLSLQIYGCRVIQKALEVIQLERRVVLVRELDGHVLRCVHDQNGNHVIQKCIECIPLEHISFLVSSFHGQVAKLSMHPYGCRVIQRILENCNNNPEGLSIVDEIMQYACILAQDQYGNYVTQHVLEKGNDHERGQIITKLSEQVVSMSQNKFASNVIEKCFKHGDNTERELLIKEIQKQTEGNNYLLVMMKDQYANYVIQKMLETCSQQQIGALLSRMKCHVSLVKKYTYGKHIVSRIEQLCGDGAVQSES</sequence>
<feature type="region of interest" description="Disordered" evidence="8">
    <location>
        <begin position="1"/>
        <end position="29"/>
    </location>
</feature>
<feature type="repeat" description="Pumilio" evidence="7">
    <location>
        <begin position="915"/>
        <end position="956"/>
    </location>
</feature>
<evidence type="ECO:0000256" key="4">
    <source>
        <dbReference type="ARBA" id="ARBA00022845"/>
    </source>
</evidence>
<feature type="repeat" description="Pumilio" evidence="7">
    <location>
        <begin position="879"/>
        <end position="914"/>
    </location>
</feature>
<dbReference type="HOGENOM" id="CLU_004017_1_0_1"/>
<dbReference type="PROSITE" id="PS50303">
    <property type="entry name" value="PUM_HD"/>
    <property type="match status" value="1"/>
</dbReference>
<dbReference type="SMART" id="SM00025">
    <property type="entry name" value="Pumilio"/>
    <property type="match status" value="8"/>
</dbReference>
<dbReference type="eggNOG" id="KOG1488">
    <property type="taxonomic scope" value="Eukaryota"/>
</dbReference>
<dbReference type="FunFam" id="1.25.10.10:FF:000004">
    <property type="entry name" value="Pumilio homolog 1 isoform 2"/>
    <property type="match status" value="1"/>
</dbReference>
<dbReference type="STRING" id="4533.J3MYT7"/>
<dbReference type="Gene3D" id="1.25.10.10">
    <property type="entry name" value="Leucine-rich Repeat Variant"/>
    <property type="match status" value="1"/>
</dbReference>
<gene>
    <name evidence="10" type="primary">LOC102710153</name>
</gene>
<dbReference type="Gramene" id="OB09G21660.1">
    <property type="protein sequence ID" value="OB09G21660.1"/>
    <property type="gene ID" value="OB09G21660"/>
</dbReference>
<keyword evidence="5" id="KW-0694">RNA-binding</keyword>
<dbReference type="InterPro" id="IPR011989">
    <property type="entry name" value="ARM-like"/>
</dbReference>
<evidence type="ECO:0000256" key="2">
    <source>
        <dbReference type="ARBA" id="ARBA00022490"/>
    </source>
</evidence>
<dbReference type="Pfam" id="PF00806">
    <property type="entry name" value="PUF"/>
    <property type="match status" value="8"/>
</dbReference>
<feature type="repeat" description="Pumilio" evidence="7">
    <location>
        <begin position="662"/>
        <end position="697"/>
    </location>
</feature>
<dbReference type="Proteomes" id="UP000006038">
    <property type="component" value="Chromosome 9"/>
</dbReference>
<dbReference type="PROSITE" id="PS50302">
    <property type="entry name" value="PUM"/>
    <property type="match status" value="8"/>
</dbReference>
<dbReference type="InterPro" id="IPR001313">
    <property type="entry name" value="Pumilio_RNA-bd_rpt"/>
</dbReference>
<dbReference type="KEGG" id="obr:102710153"/>